<accession>A0A7J6T3Z4</accession>
<dbReference type="Proteomes" id="UP000553632">
    <property type="component" value="Unassembled WGS sequence"/>
</dbReference>
<evidence type="ECO:0000313" key="2">
    <source>
        <dbReference type="Proteomes" id="UP000553632"/>
    </source>
</evidence>
<dbReference type="InterPro" id="IPR042108">
    <property type="entry name" value="GTPase_HflX_N_sf"/>
</dbReference>
<gene>
    <name evidence="1" type="primary">GTPBP6_1</name>
    <name evidence="1" type="ORF">FOZ63_000974</name>
</gene>
<keyword evidence="2" id="KW-1185">Reference proteome</keyword>
<feature type="non-terminal residue" evidence="1">
    <location>
        <position position="1"/>
    </location>
</feature>
<dbReference type="EMBL" id="JABANO010013729">
    <property type="protein sequence ID" value="KAF4739731.1"/>
    <property type="molecule type" value="Genomic_DNA"/>
</dbReference>
<evidence type="ECO:0000313" key="1">
    <source>
        <dbReference type="EMBL" id="KAF4739731.1"/>
    </source>
</evidence>
<organism evidence="1 2">
    <name type="scientific">Perkinsus olseni</name>
    <name type="common">Perkinsus atlanticus</name>
    <dbReference type="NCBI Taxonomy" id="32597"/>
    <lineage>
        <taxon>Eukaryota</taxon>
        <taxon>Sar</taxon>
        <taxon>Alveolata</taxon>
        <taxon>Perkinsozoa</taxon>
        <taxon>Perkinsea</taxon>
        <taxon>Perkinsida</taxon>
        <taxon>Perkinsidae</taxon>
        <taxon>Perkinsus</taxon>
    </lineage>
</organism>
<dbReference type="Gene3D" id="3.40.50.11060">
    <property type="entry name" value="GTPase HflX, N-terminal domain"/>
    <property type="match status" value="1"/>
</dbReference>
<proteinExistence type="predicted"/>
<name>A0A7J6T3Z4_PEROL</name>
<sequence>MDEGVFPANLFLSDFEFRAEFDMIPRTSCSVVPCRNSRGAHLQLSRRFFAYEDTPTFWLKGHKKTVLTIQPMFDRNYRLATWHAKEALGLGRAAKWDNLPGAFEPEEGWDNRLIAKIEEDKDALDVQRKELMRDSEGNQWLTIKSEEQESDDEYDMDDPLWANEEVLTQWAQSCVCPLRRIHSQYYLPPTRIEQVSVCIARMPPKYVFINDTLTQNQIQHLERYFNAAMQAFRAEDQSNAKLRHHLRHRVGFSEQDEIDRYQDRDAFFRPEYVEVVDRQRVVLEVFALRAKTGAAEWQVRRHGPLTAHPRRPGCQ</sequence>
<comment type="caution">
    <text evidence="1">The sequence shown here is derived from an EMBL/GenBank/DDBJ whole genome shotgun (WGS) entry which is preliminary data.</text>
</comment>
<protein>
    <submittedName>
        <fullName evidence="1">Putative GTP-binding protein 6</fullName>
    </submittedName>
</protein>
<reference evidence="1 2" key="1">
    <citation type="submission" date="2020-04" db="EMBL/GenBank/DDBJ databases">
        <title>Perkinsus olseni comparative genomics.</title>
        <authorList>
            <person name="Bogema D.R."/>
        </authorList>
    </citation>
    <scope>NUCLEOTIDE SEQUENCE [LARGE SCALE GENOMIC DNA]</scope>
    <source>
        <strain evidence="1 2">ATCC PRA-207</strain>
    </source>
</reference>
<dbReference type="AlphaFoldDB" id="A0A7J6T3Z4"/>